<dbReference type="EMBL" id="ACPB03006013">
    <property type="status" value="NOT_ANNOTATED_CDS"/>
    <property type="molecule type" value="Genomic_DNA"/>
</dbReference>
<organism evidence="2 3">
    <name type="scientific">Rhodnius prolixus</name>
    <name type="common">Triatomid bug</name>
    <dbReference type="NCBI Taxonomy" id="13249"/>
    <lineage>
        <taxon>Eukaryota</taxon>
        <taxon>Metazoa</taxon>
        <taxon>Ecdysozoa</taxon>
        <taxon>Arthropoda</taxon>
        <taxon>Hexapoda</taxon>
        <taxon>Insecta</taxon>
        <taxon>Pterygota</taxon>
        <taxon>Neoptera</taxon>
        <taxon>Paraneoptera</taxon>
        <taxon>Hemiptera</taxon>
        <taxon>Heteroptera</taxon>
        <taxon>Panheteroptera</taxon>
        <taxon>Cimicomorpha</taxon>
        <taxon>Reduviidae</taxon>
        <taxon>Triatominae</taxon>
        <taxon>Rhodnius</taxon>
    </lineage>
</organism>
<evidence type="ECO:0000256" key="1">
    <source>
        <dbReference type="SAM" id="MobiDB-lite"/>
    </source>
</evidence>
<feature type="region of interest" description="Disordered" evidence="1">
    <location>
        <begin position="146"/>
        <end position="180"/>
    </location>
</feature>
<dbReference type="STRING" id="13249.T1HZH9"/>
<feature type="compositionally biased region" description="Basic and acidic residues" evidence="1">
    <location>
        <begin position="166"/>
        <end position="176"/>
    </location>
</feature>
<evidence type="ECO:0000313" key="3">
    <source>
        <dbReference type="Proteomes" id="UP000015103"/>
    </source>
</evidence>
<keyword evidence="3" id="KW-1185">Reference proteome</keyword>
<feature type="compositionally biased region" description="Polar residues" evidence="1">
    <location>
        <begin position="146"/>
        <end position="155"/>
    </location>
</feature>
<dbReference type="InParanoid" id="T1HZH9"/>
<proteinExistence type="predicted"/>
<reference evidence="2" key="1">
    <citation type="submission" date="2015-05" db="UniProtKB">
        <authorList>
            <consortium name="EnsemblMetazoa"/>
        </authorList>
    </citation>
    <scope>IDENTIFICATION</scope>
</reference>
<dbReference type="HOGENOM" id="CLU_1246725_0_0_1"/>
<sequence>MRMVVVTNSSGTSTALGKPITITVPGAGGSKTVTITGKTALSSASHILQQANSQSGLKNLRLQMGEKTMTLVQNSNVWGGSIGSGSAEVSTPATNTANRVVLLTTKPQPTTATTTIPSATVGPASDAALTALAAEAGLIDSPSCESIQKEQNGSIHNDVCMTPEDSQTHSSDRSEDIEQQQDNLSKVLFSDEANGIQPDENQALQTRIAAETQPQICKCCFS</sequence>
<dbReference type="Proteomes" id="UP000015103">
    <property type="component" value="Unassembled WGS sequence"/>
</dbReference>
<evidence type="ECO:0000313" key="2">
    <source>
        <dbReference type="EnsemblMetazoa" id="RPRC009449-PA"/>
    </source>
</evidence>
<dbReference type="VEuPathDB" id="VectorBase:RPRC009449"/>
<name>T1HZH9_RHOPR</name>
<dbReference type="AlphaFoldDB" id="T1HZH9"/>
<protein>
    <submittedName>
        <fullName evidence="2">Uncharacterized protein</fullName>
    </submittedName>
</protein>
<dbReference type="EnsemblMetazoa" id="RPRC009449-RA">
    <property type="protein sequence ID" value="RPRC009449-PA"/>
    <property type="gene ID" value="RPRC009449"/>
</dbReference>
<accession>T1HZH9</accession>